<dbReference type="Proteomes" id="UP000805704">
    <property type="component" value="Chromosome 5"/>
</dbReference>
<keyword evidence="2" id="KW-1185">Reference proteome</keyword>
<name>A0ACB7ELU4_NIBAL</name>
<accession>A0ACB7ELU4</accession>
<sequence>HGGETIEATKRWRSVTGDNMADSVEEDLQHLEITSKFTLTKFSRVKMKTVSVRVK</sequence>
<reference evidence="1" key="1">
    <citation type="submission" date="2020-04" db="EMBL/GenBank/DDBJ databases">
        <title>A chromosome-scale assembly and high-density genetic map of the yellow drum (Nibea albiflora) genome.</title>
        <authorList>
            <person name="Xu D."/>
            <person name="Zhang W."/>
            <person name="Chen R."/>
            <person name="Tan P."/>
            <person name="Wang L."/>
            <person name="Song H."/>
            <person name="Tian L."/>
            <person name="Zhu Q."/>
            <person name="Wang B."/>
        </authorList>
    </citation>
    <scope>NUCLEOTIDE SEQUENCE</scope>
    <source>
        <strain evidence="1">ZJHYS-2018</strain>
    </source>
</reference>
<protein>
    <submittedName>
        <fullName evidence="1">Uncharacterized protein</fullName>
    </submittedName>
</protein>
<dbReference type="EMBL" id="CM024793">
    <property type="protein sequence ID" value="KAG8003011.1"/>
    <property type="molecule type" value="Genomic_DNA"/>
</dbReference>
<feature type="non-terminal residue" evidence="1">
    <location>
        <position position="1"/>
    </location>
</feature>
<evidence type="ECO:0000313" key="2">
    <source>
        <dbReference type="Proteomes" id="UP000805704"/>
    </source>
</evidence>
<comment type="caution">
    <text evidence="1">The sequence shown here is derived from an EMBL/GenBank/DDBJ whole genome shotgun (WGS) entry which is preliminary data.</text>
</comment>
<evidence type="ECO:0000313" key="1">
    <source>
        <dbReference type="EMBL" id="KAG8003011.1"/>
    </source>
</evidence>
<proteinExistence type="predicted"/>
<gene>
    <name evidence="1" type="ORF">GBF38_015664</name>
</gene>
<organism evidence="1 2">
    <name type="scientific">Nibea albiflora</name>
    <name type="common">Yellow drum</name>
    <name type="synonym">Corvina albiflora</name>
    <dbReference type="NCBI Taxonomy" id="240163"/>
    <lineage>
        <taxon>Eukaryota</taxon>
        <taxon>Metazoa</taxon>
        <taxon>Chordata</taxon>
        <taxon>Craniata</taxon>
        <taxon>Vertebrata</taxon>
        <taxon>Euteleostomi</taxon>
        <taxon>Actinopterygii</taxon>
        <taxon>Neopterygii</taxon>
        <taxon>Teleostei</taxon>
        <taxon>Neoteleostei</taxon>
        <taxon>Acanthomorphata</taxon>
        <taxon>Eupercaria</taxon>
        <taxon>Sciaenidae</taxon>
        <taxon>Nibea</taxon>
    </lineage>
</organism>